<organism evidence="1 2">
    <name type="scientific">Paraburkholderia tagetis</name>
    <dbReference type="NCBI Taxonomy" id="2913261"/>
    <lineage>
        <taxon>Bacteria</taxon>
        <taxon>Pseudomonadati</taxon>
        <taxon>Pseudomonadota</taxon>
        <taxon>Betaproteobacteria</taxon>
        <taxon>Burkholderiales</taxon>
        <taxon>Burkholderiaceae</taxon>
        <taxon>Paraburkholderia</taxon>
    </lineage>
</organism>
<comment type="caution">
    <text evidence="1">The sequence shown here is derived from an EMBL/GenBank/DDBJ whole genome shotgun (WGS) entry which is preliminary data.</text>
</comment>
<evidence type="ECO:0000313" key="2">
    <source>
        <dbReference type="Proteomes" id="UP001139308"/>
    </source>
</evidence>
<dbReference type="AlphaFoldDB" id="A0A9X1ULD2"/>
<dbReference type="RefSeq" id="WP_238467414.1">
    <property type="nucleotide sequence ID" value="NZ_JAKLJA010000037.1"/>
</dbReference>
<reference evidence="1" key="1">
    <citation type="submission" date="2022-01" db="EMBL/GenBank/DDBJ databases">
        <title>Genome sequence and assembly of Parabukholderia sp. RG36.</title>
        <authorList>
            <person name="Chhetri G."/>
        </authorList>
    </citation>
    <scope>NUCLEOTIDE SEQUENCE</scope>
    <source>
        <strain evidence="1">RG36</strain>
    </source>
</reference>
<keyword evidence="2" id="KW-1185">Reference proteome</keyword>
<proteinExistence type="predicted"/>
<dbReference type="EMBL" id="JAKLJA010000037">
    <property type="protein sequence ID" value="MCG5077516.1"/>
    <property type="molecule type" value="Genomic_DNA"/>
</dbReference>
<name>A0A9X1ULD2_9BURK</name>
<dbReference type="Proteomes" id="UP001139308">
    <property type="component" value="Unassembled WGS sequence"/>
</dbReference>
<sequence length="208" mass="22365">MTNIIQLNPSSHIPLGLLLPAAEYGPANPRFRGFVLEQPVEFDPLSCANAHRSRFSALVIDGPRTPMLLLVIQLGDAVLSWLADPAEPAVWSAIGSWNTNGSVSVALSCEKTHLFVIPLTRRIDKTTLLRPVKPVQSSAIFTNQAIEVFSTGAVNEVIAAHFAAGSKSSHCVIHTEGVATALAHQGYQAEYDSKANKFVARKSLLVSL</sequence>
<accession>A0A9X1ULD2</accession>
<protein>
    <submittedName>
        <fullName evidence="1">Uncharacterized protein</fullName>
    </submittedName>
</protein>
<gene>
    <name evidence="1" type="ORF">L5014_29945</name>
</gene>
<evidence type="ECO:0000313" key="1">
    <source>
        <dbReference type="EMBL" id="MCG5077516.1"/>
    </source>
</evidence>